<gene>
    <name evidence="1" type="ORF">S01H1_42314</name>
</gene>
<proteinExistence type="predicted"/>
<evidence type="ECO:0000313" key="1">
    <source>
        <dbReference type="EMBL" id="GAG05763.1"/>
    </source>
</evidence>
<dbReference type="AlphaFoldDB" id="X0UZQ4"/>
<sequence length="149" mass="17740">FKCAWKECDDPHLYGWLLSKLATENDYYRLAMLSAISQMLYEFHRDKDDRIEKLTELLDRISEGSRKKAKARHLGNDIVNSFEPNEKEETAEELIWGAKSLMESNTYFDESYLESIPKKEWNRACQIIRTMVERPTLKEIESYQNSFTW</sequence>
<dbReference type="EMBL" id="BARS01026900">
    <property type="protein sequence ID" value="GAG05763.1"/>
    <property type="molecule type" value="Genomic_DNA"/>
</dbReference>
<organism evidence="1">
    <name type="scientific">marine sediment metagenome</name>
    <dbReference type="NCBI Taxonomy" id="412755"/>
    <lineage>
        <taxon>unclassified sequences</taxon>
        <taxon>metagenomes</taxon>
        <taxon>ecological metagenomes</taxon>
    </lineage>
</organism>
<comment type="caution">
    <text evidence="1">The sequence shown here is derived from an EMBL/GenBank/DDBJ whole genome shotgun (WGS) entry which is preliminary data.</text>
</comment>
<protein>
    <submittedName>
        <fullName evidence="1">Uncharacterized protein</fullName>
    </submittedName>
</protein>
<name>X0UZQ4_9ZZZZ</name>
<reference evidence="1" key="1">
    <citation type="journal article" date="2014" name="Front. Microbiol.">
        <title>High frequency of phylogenetically diverse reductive dehalogenase-homologous genes in deep subseafloor sedimentary metagenomes.</title>
        <authorList>
            <person name="Kawai M."/>
            <person name="Futagami T."/>
            <person name="Toyoda A."/>
            <person name="Takaki Y."/>
            <person name="Nishi S."/>
            <person name="Hori S."/>
            <person name="Arai W."/>
            <person name="Tsubouchi T."/>
            <person name="Morono Y."/>
            <person name="Uchiyama I."/>
            <person name="Ito T."/>
            <person name="Fujiyama A."/>
            <person name="Inagaki F."/>
            <person name="Takami H."/>
        </authorList>
    </citation>
    <scope>NUCLEOTIDE SEQUENCE</scope>
    <source>
        <strain evidence="1">Expedition CK06-06</strain>
    </source>
</reference>
<feature type="non-terminal residue" evidence="1">
    <location>
        <position position="1"/>
    </location>
</feature>
<accession>X0UZQ4</accession>